<accession>A0A8S5V708</accession>
<sequence>MTTNNRKPSGFLFFCPEYIRTELQLSLKYDAFAL</sequence>
<protein>
    <submittedName>
        <fullName evidence="1">Uncharacterized protein</fullName>
    </submittedName>
</protein>
<dbReference type="EMBL" id="BK016210">
    <property type="protein sequence ID" value="DAG02545.1"/>
    <property type="molecule type" value="Genomic_DNA"/>
</dbReference>
<proteinExistence type="predicted"/>
<organism evidence="1">
    <name type="scientific">Siphoviridae sp. ctneY2</name>
    <dbReference type="NCBI Taxonomy" id="2825664"/>
    <lineage>
        <taxon>Viruses</taxon>
        <taxon>Duplodnaviria</taxon>
        <taxon>Heunggongvirae</taxon>
        <taxon>Uroviricota</taxon>
        <taxon>Caudoviricetes</taxon>
    </lineage>
</organism>
<reference evidence="1" key="1">
    <citation type="journal article" date="2021" name="Proc. Natl. Acad. Sci. U.S.A.">
        <title>A Catalog of Tens of Thousands of Viruses from Human Metagenomes Reveals Hidden Associations with Chronic Diseases.</title>
        <authorList>
            <person name="Tisza M.J."/>
            <person name="Buck C.B."/>
        </authorList>
    </citation>
    <scope>NUCLEOTIDE SEQUENCE</scope>
    <source>
        <strain evidence="1">CtneY2</strain>
    </source>
</reference>
<evidence type="ECO:0000313" key="1">
    <source>
        <dbReference type="EMBL" id="DAG02545.1"/>
    </source>
</evidence>
<name>A0A8S5V708_9CAUD</name>